<keyword evidence="1" id="KW-0472">Membrane</keyword>
<reference evidence="3" key="1">
    <citation type="submission" date="2020-10" db="EMBL/GenBank/DDBJ databases">
        <title>Connecting structure to function with the recovery of over 1000 high-quality activated sludge metagenome-assembled genomes encoding full-length rRNA genes using long-read sequencing.</title>
        <authorList>
            <person name="Singleton C.M."/>
            <person name="Petriglieri F."/>
            <person name="Kristensen J.M."/>
            <person name="Kirkegaard R.H."/>
            <person name="Michaelsen T.Y."/>
            <person name="Andersen M.H."/>
            <person name="Karst S.M."/>
            <person name="Dueholm M.S."/>
            <person name="Nielsen P.H."/>
            <person name="Albertsen M."/>
        </authorList>
    </citation>
    <scope>NUCLEOTIDE SEQUENCE</scope>
    <source>
        <strain evidence="3">EsbW_18-Q3-R4-48_MAXAC.044</strain>
    </source>
</reference>
<dbReference type="GO" id="GO:0005886">
    <property type="term" value="C:plasma membrane"/>
    <property type="evidence" value="ECO:0007669"/>
    <property type="project" value="TreeGrafter"/>
</dbReference>
<dbReference type="EMBL" id="JADJNC010000009">
    <property type="protein sequence ID" value="MBK7422765.1"/>
    <property type="molecule type" value="Genomic_DNA"/>
</dbReference>
<feature type="transmembrane region" description="Helical" evidence="1">
    <location>
        <begin position="77"/>
        <end position="97"/>
    </location>
</feature>
<feature type="transmembrane region" description="Helical" evidence="1">
    <location>
        <begin position="109"/>
        <end position="128"/>
    </location>
</feature>
<feature type="domain" description="YiaAB two helix" evidence="2">
    <location>
        <begin position="15"/>
        <end position="67"/>
    </location>
</feature>
<keyword evidence="1" id="KW-0812">Transmembrane</keyword>
<evidence type="ECO:0000313" key="3">
    <source>
        <dbReference type="EMBL" id="MBK7422765.1"/>
    </source>
</evidence>
<evidence type="ECO:0000259" key="2">
    <source>
        <dbReference type="Pfam" id="PF05360"/>
    </source>
</evidence>
<evidence type="ECO:0000256" key="1">
    <source>
        <dbReference type="SAM" id="Phobius"/>
    </source>
</evidence>
<dbReference type="InterPro" id="IPR038972">
    <property type="entry name" value="YiaA-like"/>
</dbReference>
<sequence>MESTIRIIQRDTGAWRMQVWISFGIAVLVCGSGLAWLPGGDLDRVFMIMGYFFCLSAAFVLSKYVRDKAIASSDTPMWGMVVWGGFALAMALTGWGLWRMEINPTWKAYLLVSWLYLISSAFTLAKTLRDAYEAERFEHGQDPALALPASESATAQAATHASTNH</sequence>
<feature type="domain" description="YiaAB two helix" evidence="2">
    <location>
        <begin position="78"/>
        <end position="130"/>
    </location>
</feature>
<feature type="transmembrane region" description="Helical" evidence="1">
    <location>
        <begin position="20"/>
        <end position="39"/>
    </location>
</feature>
<keyword evidence="1" id="KW-1133">Transmembrane helix</keyword>
<dbReference type="Proteomes" id="UP000886602">
    <property type="component" value="Unassembled WGS sequence"/>
</dbReference>
<dbReference type="PANTHER" id="PTHR37290:SF1">
    <property type="entry name" value="INNER MEMBRANE PROTEIN YIAA"/>
    <property type="match status" value="1"/>
</dbReference>
<feature type="transmembrane region" description="Helical" evidence="1">
    <location>
        <begin position="45"/>
        <end position="65"/>
    </location>
</feature>
<accession>A0A9D7IC99</accession>
<dbReference type="InterPro" id="IPR008024">
    <property type="entry name" value="YiaAB"/>
</dbReference>
<proteinExistence type="predicted"/>
<dbReference type="PANTHER" id="PTHR37290">
    <property type="entry name" value="INNER MEMBRANE PROTEIN YIAA-RELATED"/>
    <property type="match status" value="1"/>
</dbReference>
<dbReference type="GO" id="GO:0006974">
    <property type="term" value="P:DNA damage response"/>
    <property type="evidence" value="ECO:0007669"/>
    <property type="project" value="TreeGrafter"/>
</dbReference>
<dbReference type="AlphaFoldDB" id="A0A9D7IC99"/>
<comment type="caution">
    <text evidence="3">The sequence shown here is derived from an EMBL/GenBank/DDBJ whole genome shotgun (WGS) entry which is preliminary data.</text>
</comment>
<protein>
    <recommendedName>
        <fullName evidence="2">YiaAB two helix domain-containing protein</fullName>
    </recommendedName>
</protein>
<gene>
    <name evidence="3" type="ORF">IPJ48_06520</name>
</gene>
<evidence type="ECO:0000313" key="4">
    <source>
        <dbReference type="Proteomes" id="UP000886602"/>
    </source>
</evidence>
<name>A0A9D7IC99_9RHOO</name>
<organism evidence="3 4">
    <name type="scientific">Candidatus Propionivibrio dominans</name>
    <dbReference type="NCBI Taxonomy" id="2954373"/>
    <lineage>
        <taxon>Bacteria</taxon>
        <taxon>Pseudomonadati</taxon>
        <taxon>Pseudomonadota</taxon>
        <taxon>Betaproteobacteria</taxon>
        <taxon>Rhodocyclales</taxon>
        <taxon>Rhodocyclaceae</taxon>
        <taxon>Propionivibrio</taxon>
    </lineage>
</organism>
<dbReference type="Pfam" id="PF05360">
    <property type="entry name" value="YiaAB"/>
    <property type="match status" value="2"/>
</dbReference>